<gene>
    <name evidence="1" type="primary">RvY_19217-1</name>
    <name evidence="1" type="synonym">RvY_19217.1</name>
    <name evidence="1" type="ORF">RvY_19217</name>
</gene>
<comment type="caution">
    <text evidence="1">The sequence shown here is derived from an EMBL/GenBank/DDBJ whole genome shotgun (WGS) entry which is preliminary data.</text>
</comment>
<evidence type="ECO:0000313" key="2">
    <source>
        <dbReference type="Proteomes" id="UP000186922"/>
    </source>
</evidence>
<keyword evidence="2" id="KW-1185">Reference proteome</keyword>
<organism evidence="1 2">
    <name type="scientific">Ramazzottius varieornatus</name>
    <name type="common">Water bear</name>
    <name type="synonym">Tardigrade</name>
    <dbReference type="NCBI Taxonomy" id="947166"/>
    <lineage>
        <taxon>Eukaryota</taxon>
        <taxon>Metazoa</taxon>
        <taxon>Ecdysozoa</taxon>
        <taxon>Tardigrada</taxon>
        <taxon>Eutardigrada</taxon>
        <taxon>Parachela</taxon>
        <taxon>Hypsibioidea</taxon>
        <taxon>Ramazzottiidae</taxon>
        <taxon>Ramazzottius</taxon>
    </lineage>
</organism>
<dbReference type="EMBL" id="BDGG01000026">
    <property type="protein sequence ID" value="GAV09728.1"/>
    <property type="molecule type" value="Genomic_DNA"/>
</dbReference>
<dbReference type="AlphaFoldDB" id="A0A1D1WAR6"/>
<dbReference type="Proteomes" id="UP000186922">
    <property type="component" value="Unassembled WGS sequence"/>
</dbReference>
<sequence length="113" mass="12839">MSTLMFRTRKMKASCAWSTRIVHLRSQKEKENLLAGLLTLLTAVIPSLAPTSFFAPAFLHRELFYLVIHFVRPWTVIEKQAGYGEVLSCRQGGKEYALAQLQISPSSSRREIL</sequence>
<evidence type="ECO:0000313" key="1">
    <source>
        <dbReference type="EMBL" id="GAV09728.1"/>
    </source>
</evidence>
<name>A0A1D1WAR6_RAMVA</name>
<accession>A0A1D1WAR6</accession>
<reference evidence="1 2" key="1">
    <citation type="journal article" date="2016" name="Nat. Commun.">
        <title>Extremotolerant tardigrade genome and improved radiotolerance of human cultured cells by tardigrade-unique protein.</title>
        <authorList>
            <person name="Hashimoto T."/>
            <person name="Horikawa D.D."/>
            <person name="Saito Y."/>
            <person name="Kuwahara H."/>
            <person name="Kozuka-Hata H."/>
            <person name="Shin-I T."/>
            <person name="Minakuchi Y."/>
            <person name="Ohishi K."/>
            <person name="Motoyama A."/>
            <person name="Aizu T."/>
            <person name="Enomoto A."/>
            <person name="Kondo K."/>
            <person name="Tanaka S."/>
            <person name="Hara Y."/>
            <person name="Koshikawa S."/>
            <person name="Sagara H."/>
            <person name="Miura T."/>
            <person name="Yokobori S."/>
            <person name="Miyagawa K."/>
            <person name="Suzuki Y."/>
            <person name="Kubo T."/>
            <person name="Oyama M."/>
            <person name="Kohara Y."/>
            <person name="Fujiyama A."/>
            <person name="Arakawa K."/>
            <person name="Katayama T."/>
            <person name="Toyoda A."/>
            <person name="Kunieda T."/>
        </authorList>
    </citation>
    <scope>NUCLEOTIDE SEQUENCE [LARGE SCALE GENOMIC DNA]</scope>
    <source>
        <strain evidence="1 2">YOKOZUNA-1</strain>
    </source>
</reference>
<protein>
    <submittedName>
        <fullName evidence="1">Uncharacterized protein</fullName>
    </submittedName>
</protein>
<proteinExistence type="predicted"/>